<dbReference type="InterPro" id="IPR027417">
    <property type="entry name" value="P-loop_NTPase"/>
</dbReference>
<dbReference type="GO" id="GO:0003676">
    <property type="term" value="F:nucleic acid binding"/>
    <property type="evidence" value="ECO:0007669"/>
    <property type="project" value="InterPro"/>
</dbReference>
<evidence type="ECO:0000313" key="2">
    <source>
        <dbReference type="Proteomes" id="UP000887566"/>
    </source>
</evidence>
<dbReference type="InterPro" id="IPR051363">
    <property type="entry name" value="RLR_Helicase"/>
</dbReference>
<dbReference type="GO" id="GO:0005524">
    <property type="term" value="F:ATP binding"/>
    <property type="evidence" value="ECO:0007669"/>
    <property type="project" value="InterPro"/>
</dbReference>
<sequence length="189" mass="21334">MTPYVYFVPLDVGVKDVILAADDDHQFRVDLSNEHLPVAARPRTQRSRRRLFDCGDAEAAEDDEEYPMQADLEPEVKIQLRSYQDELATCALQGKNTIICAPTGSGKTIVAIKIIREHLFDGDRLNENRKVCFLVPSTVLVEQQARQINRYLKHRWEVKGLSGGESSPQPKVPTVRSAHVIVITPQLIM</sequence>
<dbReference type="Proteomes" id="UP000887566">
    <property type="component" value="Unplaced"/>
</dbReference>
<dbReference type="PROSITE" id="PS51192">
    <property type="entry name" value="HELICASE_ATP_BIND_1"/>
    <property type="match status" value="1"/>
</dbReference>
<organism evidence="2 3">
    <name type="scientific">Plectus sambesii</name>
    <dbReference type="NCBI Taxonomy" id="2011161"/>
    <lineage>
        <taxon>Eukaryota</taxon>
        <taxon>Metazoa</taxon>
        <taxon>Ecdysozoa</taxon>
        <taxon>Nematoda</taxon>
        <taxon>Chromadorea</taxon>
        <taxon>Plectida</taxon>
        <taxon>Plectina</taxon>
        <taxon>Plectoidea</taxon>
        <taxon>Plectidae</taxon>
        <taxon>Plectus</taxon>
    </lineage>
</organism>
<accession>A0A914XQX9</accession>
<name>A0A914XQX9_9BILA</name>
<evidence type="ECO:0000313" key="3">
    <source>
        <dbReference type="WBParaSite" id="PSAMB.scaffold9104size5367.g32130.t1"/>
    </source>
</evidence>
<protein>
    <submittedName>
        <fullName evidence="3">Helicase ATP-binding domain-containing protein</fullName>
    </submittedName>
</protein>
<dbReference type="WBParaSite" id="PSAMB.scaffold9104size5367.g32130.t1">
    <property type="protein sequence ID" value="PSAMB.scaffold9104size5367.g32130.t1"/>
    <property type="gene ID" value="PSAMB.scaffold9104size5367.g32130"/>
</dbReference>
<proteinExistence type="predicted"/>
<evidence type="ECO:0000259" key="1">
    <source>
        <dbReference type="PROSITE" id="PS51192"/>
    </source>
</evidence>
<dbReference type="InterPro" id="IPR011545">
    <property type="entry name" value="DEAD/DEAH_box_helicase_dom"/>
</dbReference>
<reference evidence="3" key="1">
    <citation type="submission" date="2022-11" db="UniProtKB">
        <authorList>
            <consortium name="WormBaseParasite"/>
        </authorList>
    </citation>
    <scope>IDENTIFICATION</scope>
</reference>
<dbReference type="SUPFAM" id="SSF52540">
    <property type="entry name" value="P-loop containing nucleoside triphosphate hydrolases"/>
    <property type="match status" value="1"/>
</dbReference>
<dbReference type="PANTHER" id="PTHR14074:SF16">
    <property type="entry name" value="ANTIVIRAL INNATE IMMUNE RESPONSE RECEPTOR RIG-I"/>
    <property type="match status" value="1"/>
</dbReference>
<dbReference type="AlphaFoldDB" id="A0A914XQX9"/>
<dbReference type="InterPro" id="IPR014001">
    <property type="entry name" value="Helicase_ATP-bd"/>
</dbReference>
<dbReference type="Gene3D" id="3.40.50.300">
    <property type="entry name" value="P-loop containing nucleotide triphosphate hydrolases"/>
    <property type="match status" value="1"/>
</dbReference>
<keyword evidence="2" id="KW-1185">Reference proteome</keyword>
<feature type="domain" description="Helicase ATP-binding" evidence="1">
    <location>
        <begin position="88"/>
        <end position="189"/>
    </location>
</feature>
<dbReference type="Pfam" id="PF00270">
    <property type="entry name" value="DEAD"/>
    <property type="match status" value="1"/>
</dbReference>
<dbReference type="PANTHER" id="PTHR14074">
    <property type="entry name" value="HELICASE WITH DEATH DOMAIN-RELATED"/>
    <property type="match status" value="1"/>
</dbReference>
<dbReference type="GO" id="GO:0005737">
    <property type="term" value="C:cytoplasm"/>
    <property type="evidence" value="ECO:0007669"/>
    <property type="project" value="TreeGrafter"/>
</dbReference>